<dbReference type="FunFam" id="3.30.559.30:FF:000003">
    <property type="entry name" value="Nonribosomal peptide synthase SidD"/>
    <property type="match status" value="1"/>
</dbReference>
<dbReference type="Gene3D" id="3.40.50.12780">
    <property type="entry name" value="N-terminal domain of ligase-like"/>
    <property type="match status" value="2"/>
</dbReference>
<dbReference type="GO" id="GO:0031177">
    <property type="term" value="F:phosphopantetheine binding"/>
    <property type="evidence" value="ECO:0007669"/>
    <property type="project" value="InterPro"/>
</dbReference>
<dbReference type="PROSITE" id="PS50075">
    <property type="entry name" value="CARRIER"/>
    <property type="match status" value="2"/>
</dbReference>
<dbReference type="SUPFAM" id="SSF52777">
    <property type="entry name" value="CoA-dependent acyltransferases"/>
    <property type="match status" value="2"/>
</dbReference>
<dbReference type="PROSITE" id="PS00012">
    <property type="entry name" value="PHOSPHOPANTETHEINE"/>
    <property type="match status" value="1"/>
</dbReference>
<gene>
    <name evidence="7" type="ORF">FUG_LOCUS505270</name>
</gene>
<dbReference type="InterPro" id="IPR013120">
    <property type="entry name" value="FAR_NAD-bd"/>
</dbReference>
<feature type="domain" description="Carrier" evidence="6">
    <location>
        <begin position="744"/>
        <end position="818"/>
    </location>
</feature>
<accession>A0A4E9EK23</accession>
<evidence type="ECO:0000256" key="1">
    <source>
        <dbReference type="ARBA" id="ARBA00022450"/>
    </source>
</evidence>
<feature type="domain" description="Carrier" evidence="6">
    <location>
        <begin position="1824"/>
        <end position="1901"/>
    </location>
</feature>
<protein>
    <recommendedName>
        <fullName evidence="6">Carrier domain-containing protein</fullName>
    </recommendedName>
</protein>
<dbReference type="Pfam" id="PF00668">
    <property type="entry name" value="Condensation"/>
    <property type="match status" value="1"/>
</dbReference>
<dbReference type="SUPFAM" id="SSF56801">
    <property type="entry name" value="Acetyl-CoA synthetase-like"/>
    <property type="match status" value="2"/>
</dbReference>
<dbReference type="PANTHER" id="PTHR45527:SF3">
    <property type="entry name" value="SIDEROPHORE SYNTHETASE (EUROFUNG)"/>
    <property type="match status" value="1"/>
</dbReference>
<dbReference type="Pfam" id="PF00550">
    <property type="entry name" value="PP-binding"/>
    <property type="match status" value="2"/>
</dbReference>
<comment type="similarity">
    <text evidence="4">Belongs to the NRP synthetase family.</text>
</comment>
<keyword evidence="3" id="KW-0436">Ligase</keyword>
<dbReference type="InterPro" id="IPR042099">
    <property type="entry name" value="ANL_N_sf"/>
</dbReference>
<dbReference type="InterPro" id="IPR000873">
    <property type="entry name" value="AMP-dep_synth/lig_dom"/>
</dbReference>
<dbReference type="InterPro" id="IPR023213">
    <property type="entry name" value="CAT-like_dom_sf"/>
</dbReference>
<dbReference type="SMART" id="SM00823">
    <property type="entry name" value="PKS_PP"/>
    <property type="match status" value="1"/>
</dbReference>
<evidence type="ECO:0000256" key="3">
    <source>
        <dbReference type="ARBA" id="ARBA00022598"/>
    </source>
</evidence>
<dbReference type="GO" id="GO:0044550">
    <property type="term" value="P:secondary metabolite biosynthetic process"/>
    <property type="evidence" value="ECO:0007669"/>
    <property type="project" value="TreeGrafter"/>
</dbReference>
<dbReference type="Pfam" id="PF00501">
    <property type="entry name" value="AMP-binding"/>
    <property type="match status" value="2"/>
</dbReference>
<dbReference type="Gene3D" id="3.40.50.720">
    <property type="entry name" value="NAD(P)-binding Rossmann-like Domain"/>
    <property type="match status" value="1"/>
</dbReference>
<dbReference type="SUPFAM" id="SSF47336">
    <property type="entry name" value="ACP-like"/>
    <property type="match status" value="2"/>
</dbReference>
<dbReference type="SMART" id="SM01294">
    <property type="entry name" value="PKS_PP_betabranch"/>
    <property type="match status" value="1"/>
</dbReference>
<dbReference type="EMBL" id="CAAKMV010000165">
    <property type="protein sequence ID" value="VIO62857.1"/>
    <property type="molecule type" value="Genomic_DNA"/>
</dbReference>
<dbReference type="Gene3D" id="1.10.1200.10">
    <property type="entry name" value="ACP-like"/>
    <property type="match status" value="2"/>
</dbReference>
<name>A0A4E9EK23_GIBZA</name>
<dbReference type="InterPro" id="IPR009081">
    <property type="entry name" value="PP-bd_ACP"/>
</dbReference>
<evidence type="ECO:0000313" key="7">
    <source>
        <dbReference type="EMBL" id="VIO62857.1"/>
    </source>
</evidence>
<dbReference type="NCBIfam" id="TIGR01733">
    <property type="entry name" value="AA-adenyl-dom"/>
    <property type="match status" value="1"/>
</dbReference>
<dbReference type="InterPro" id="IPR045851">
    <property type="entry name" value="AMP-bd_C_sf"/>
</dbReference>
<evidence type="ECO:0000256" key="4">
    <source>
        <dbReference type="ARBA" id="ARBA00029454"/>
    </source>
</evidence>
<feature type="region of interest" description="Disordered" evidence="5">
    <location>
        <begin position="1"/>
        <end position="24"/>
    </location>
</feature>
<dbReference type="FunFam" id="3.30.300.30:FF:000015">
    <property type="entry name" value="Nonribosomal peptide synthase SidD"/>
    <property type="match status" value="2"/>
</dbReference>
<proteinExistence type="inferred from homology"/>
<dbReference type="PROSITE" id="PS00455">
    <property type="entry name" value="AMP_BINDING"/>
    <property type="match status" value="2"/>
</dbReference>
<evidence type="ECO:0000259" key="6">
    <source>
        <dbReference type="PROSITE" id="PS50075"/>
    </source>
</evidence>
<reference evidence="7" key="1">
    <citation type="submission" date="2019-04" db="EMBL/GenBank/DDBJ databases">
        <authorList>
            <person name="Melise S."/>
            <person name="Noan J."/>
            <person name="Okalmin O."/>
        </authorList>
    </citation>
    <scope>NUCLEOTIDE SEQUENCE</scope>
    <source>
        <strain evidence="7">FN9</strain>
    </source>
</reference>
<dbReference type="GO" id="GO:0016874">
    <property type="term" value="F:ligase activity"/>
    <property type="evidence" value="ECO:0007669"/>
    <property type="project" value="UniProtKB-KW"/>
</dbReference>
<dbReference type="Gene3D" id="3.30.559.30">
    <property type="entry name" value="Nonribosomal peptide synthetase, condensation domain"/>
    <property type="match status" value="1"/>
</dbReference>
<dbReference type="InterPro" id="IPR020845">
    <property type="entry name" value="AMP-binding_CS"/>
</dbReference>
<evidence type="ECO:0000256" key="5">
    <source>
        <dbReference type="SAM" id="MobiDB-lite"/>
    </source>
</evidence>
<dbReference type="CDD" id="cd05918">
    <property type="entry name" value="A_NRPS_SidN3_like"/>
    <property type="match status" value="2"/>
</dbReference>
<keyword evidence="2" id="KW-0597">Phosphoprotein</keyword>
<dbReference type="InterPro" id="IPR036291">
    <property type="entry name" value="NAD(P)-bd_dom_sf"/>
</dbReference>
<dbReference type="PANTHER" id="PTHR45527">
    <property type="entry name" value="NONRIBOSOMAL PEPTIDE SYNTHETASE"/>
    <property type="match status" value="1"/>
</dbReference>
<dbReference type="SUPFAM" id="SSF51735">
    <property type="entry name" value="NAD(P)-binding Rossmann-fold domains"/>
    <property type="match status" value="1"/>
</dbReference>
<dbReference type="Gene3D" id="3.30.300.30">
    <property type="match status" value="2"/>
</dbReference>
<evidence type="ECO:0000256" key="2">
    <source>
        <dbReference type="ARBA" id="ARBA00022553"/>
    </source>
</evidence>
<dbReference type="InterPro" id="IPR006162">
    <property type="entry name" value="Ppantetheine_attach_site"/>
</dbReference>
<sequence length="2325" mass="257152">MDTCQDDILSSTNGVPRPFRQGQQDKSYVQEHIKGLQCSTSLIPTVIGAAWAVLMGHYTASNEILFKMTPMTNGKISDLARVEDFCVTVPWDEPVEQFLKQLSDQHPDSTDSFDAVQEHTMILHHPSKQNSDILLECSLQTNTVKLQLQLDSVSSEEASGERLLCQLKHVVQQLCTKESQEIPVAKISTVTEKDLDEMWERNECVPSTNDKFSCIHGIVMDWATKQPDRPAICAWDGQLNYGQLDKYSTTLAKHLLTMGVCTNTIVPLCFEKSMWMPIAMLGVMKAGGACVAMDITQPEERLRTIVDEVKPALILSSATNKDLATTVSDCQVIVVDLNCVESSPPHTEDHEIPMVGPQNTIYVSFTSGSTGKPKGAVINHGNVFAAVKFQGRSLGFTKSSRVFDLAPYCFDVAWSNVLHTLCAGGCLCVPSGINAMTGISASINNLEANLVNITPSLLRILDPNDVPSLQTVLLSGEPPDHATCLRWIPRARLVNTYGPTECTFKSSHTDLTLSTSWPPNIGSGIGSNLWVVNCHNADLLSCIGAIGELWLEGPLVGQGYLSNPQMTEKSFVKDPAWLLEGSPTCAGRPGLLYRTGDLVRSNGDGTVTFIGRKDTQVKIRGQRVELDEIEYHVRNCLEQQPEPRVVVEVVSPDQGYRQVLMVFIETSKMSLSSQDNIEAITGTLQETLTKVLPSYMVPQVYIPLHEIPLSPTGKTDRRLLRDMGLSILHDASNATGSSMGTEPHELTDTESRFFNLWKIVLGVDTISVRDSFFRVGGDSISAIRLVEAASKECISITVADVFKRPCLQELALVAKLESPETFVAIAPLSLIESPVDHDDLRSEVAGLCNVPPEIIQDIFPCTPLQEGLIAMTAENESSYVAQNILQIAPSVCLERLKEAWDLTISTTPILRTRIVDTGGDSLVQVVVDEQVPWEHGDDLDTYLKHHNHPTMGLGKPLMYQAIINDPESNRTFFVYTIHHALYDGWSASLLLDRLHQAYHSRTQSPPPAFQRFVQRTLQIDSDVKQSFWSQELANSKARVFPQLPSPLYRPRADKTLHHTIHDIHWPTDGVTASSIIRAAWSVLIARHTASEDVIFGVTVTGRQSAYPGIGELIAPTFATVPLRINVRWKHTVKEFLQEVQTQAVDMIEYEQTGLQYIRRISAELDRASQFQTLLVLQPNMKDYKKEENHDRALFESDEQGVINRATDDLSVFNSSALMLECQIESEGVGIQFSFDSSVIDKDQVKRLSQQLDNTIRQICMANQATTLLDIAQVSEQDLDDIWNWNSSVPSAVDACVHELVVEMATKYPKRPALSAWDGDLDYGQLHTYSTIAARNLVKLGVEPGIIVPLYLAKSVWTTVAMLAVMKTGAAFVLVPATDPLLRLHAIIAQTSSPFVVVSQDQGRGLDGCRGVIFQDLLNCEVQSNEYCKPRSFDTSNTAVILFTSGSTGTPKGIVWNHQALSTTATRLGEAFQLQHTSRTFQFASYSFDVSILETFATLIMGGVVCIPSESERLDDTARAILKRQANWLCITPSAAKALLPEVVSSLKIIVFAGEQLSHSDVSRWNGNATVYNWYGPAEASLSAYCRVYEGKWSNGTIGTAFANVCWVVDPENGDTLLPIGAEGELVVEGNAIAEGYLRQSRDSSSVFYNDPPWLLQGSKEHPGRRGRLYKTGDIVSYNADGTLKYRQRNDTQVKIHGQRVELEAIEHCLQEILAPDLAVETVVDIVTPAQNDDPILLAFLSFNSPNQSKNNDFTSAMSNVAAILEDRAPSLLPEHMNPSVYFPISKLPFTLNGKIDRRSLRAAAERLTLPQLTELLPAKKERLKPTTDVERALQQVWAKVLAVEPDAIATNDSFRRLGGDSIKTVIMARLINQQFGVKLSVRDVLRQRALCDLAQEIGRQQNPLPGPSLQETDLGDLVEDAKALSSSLQLYAPDTFEDADEMPSRVLLTGATGYLGTAILHGLLQRPEISQVFVLVRASSTKHAINRIIKSATISGWWHESYLSRIQPWLGDLGKPQFALDDLRWNQLSGHYDSTKCIDGIVHNGAAVNWYSSYDDLRATNVLSSQQLLQIAATNPHLKRYVLISTAPQRDVGCGADSENAFRKYLSDADGYGKSKLVAEQVMLWASRKQGFPRQRLAVVKPGFIIGNATSGVANVDDFLWRVVAGCVAIGSFPKASSNVFIYIATTDHIAMAATTCLHAKSDQKPIRRRVDDGLPVRDFWSAVNSALPIALDEKPFESWYAELENKVNDNLKHPCFPVLHLIAHGNPVIGSEKHRSGNSCTMDRRLELEAATARNVKYLLEVGYFSWDWSSDNASVFRREDKVR</sequence>
<dbReference type="GO" id="GO:0005737">
    <property type="term" value="C:cytoplasm"/>
    <property type="evidence" value="ECO:0007669"/>
    <property type="project" value="TreeGrafter"/>
</dbReference>
<dbReference type="CDD" id="cd19545">
    <property type="entry name" value="FUM14_C_NRPS-like"/>
    <property type="match status" value="1"/>
</dbReference>
<dbReference type="Gene3D" id="3.30.559.10">
    <property type="entry name" value="Chloramphenicol acetyltransferase-like domain"/>
    <property type="match status" value="1"/>
</dbReference>
<dbReference type="InterPro" id="IPR010080">
    <property type="entry name" value="Thioester_reductase-like_dom"/>
</dbReference>
<dbReference type="InterPro" id="IPR036736">
    <property type="entry name" value="ACP-like_sf"/>
</dbReference>
<dbReference type="InterPro" id="IPR001242">
    <property type="entry name" value="Condensation_dom"/>
</dbReference>
<dbReference type="Pfam" id="PF07993">
    <property type="entry name" value="NAD_binding_4"/>
    <property type="match status" value="1"/>
</dbReference>
<keyword evidence="1" id="KW-0596">Phosphopantetheine</keyword>
<dbReference type="GO" id="GO:0043041">
    <property type="term" value="P:amino acid activation for nonribosomal peptide biosynthetic process"/>
    <property type="evidence" value="ECO:0007669"/>
    <property type="project" value="TreeGrafter"/>
</dbReference>
<dbReference type="NCBIfam" id="TIGR01746">
    <property type="entry name" value="Thioester-redct"/>
    <property type="match status" value="1"/>
</dbReference>
<dbReference type="InterPro" id="IPR020806">
    <property type="entry name" value="PKS_PP-bd"/>
</dbReference>
<dbReference type="InterPro" id="IPR010071">
    <property type="entry name" value="AA_adenyl_dom"/>
</dbReference>
<organism evidence="7">
    <name type="scientific">Gibberella zeae</name>
    <name type="common">Wheat head blight fungus</name>
    <name type="synonym">Fusarium graminearum</name>
    <dbReference type="NCBI Taxonomy" id="5518"/>
    <lineage>
        <taxon>Eukaryota</taxon>
        <taxon>Fungi</taxon>
        <taxon>Dikarya</taxon>
        <taxon>Ascomycota</taxon>
        <taxon>Pezizomycotina</taxon>
        <taxon>Sordariomycetes</taxon>
        <taxon>Hypocreomycetidae</taxon>
        <taxon>Hypocreales</taxon>
        <taxon>Nectriaceae</taxon>
        <taxon>Fusarium</taxon>
    </lineage>
</organism>